<dbReference type="OrthoDB" id="190265at2759"/>
<dbReference type="OMA" id="YSEAYLM"/>
<keyword evidence="2" id="KW-1015">Disulfide bond</keyword>
<dbReference type="FunFam" id="3.90.70.10:FF:000332">
    <property type="entry name" value="Cathepsin L1"/>
    <property type="match status" value="1"/>
</dbReference>
<dbReference type="InterPro" id="IPR000668">
    <property type="entry name" value="Peptidase_C1A_C"/>
</dbReference>
<keyword evidence="3" id="KW-0732">Signal</keyword>
<proteinExistence type="inferred from homology"/>
<dbReference type="Proteomes" id="UP000494040">
    <property type="component" value="Unassembled WGS sequence"/>
</dbReference>
<evidence type="ECO:0000256" key="1">
    <source>
        <dbReference type="ARBA" id="ARBA00008455"/>
    </source>
</evidence>
<dbReference type="KEGG" id="clec:106661277"/>
<comment type="similarity">
    <text evidence="1">Belongs to the peptidase C1 family.</text>
</comment>
<dbReference type="PANTHER" id="PTHR12411">
    <property type="entry name" value="CYSTEINE PROTEASE FAMILY C1-RELATED"/>
    <property type="match status" value="1"/>
</dbReference>
<dbReference type="InterPro" id="IPR013128">
    <property type="entry name" value="Peptidase_C1A"/>
</dbReference>
<evidence type="ECO:0000313" key="6">
    <source>
        <dbReference type="Proteomes" id="UP000494040"/>
    </source>
</evidence>
<feature type="domain" description="Peptidase C1A papain C-terminal" evidence="4">
    <location>
        <begin position="84"/>
        <end position="293"/>
    </location>
</feature>
<dbReference type="InterPro" id="IPR038765">
    <property type="entry name" value="Papain-like_cys_pep_sf"/>
</dbReference>
<dbReference type="SMART" id="SM00645">
    <property type="entry name" value="Pept_C1"/>
    <property type="match status" value="1"/>
</dbReference>
<dbReference type="InterPro" id="IPR039417">
    <property type="entry name" value="Peptidase_C1A_papain-like"/>
</dbReference>
<dbReference type="GO" id="GO:0006508">
    <property type="term" value="P:proteolysis"/>
    <property type="evidence" value="ECO:0007669"/>
    <property type="project" value="InterPro"/>
</dbReference>
<evidence type="ECO:0000256" key="3">
    <source>
        <dbReference type="SAM" id="SignalP"/>
    </source>
</evidence>
<organism evidence="5 6">
    <name type="scientific">Cimex lectularius</name>
    <name type="common">Bed bug</name>
    <name type="synonym">Acanthia lectularia</name>
    <dbReference type="NCBI Taxonomy" id="79782"/>
    <lineage>
        <taxon>Eukaryota</taxon>
        <taxon>Metazoa</taxon>
        <taxon>Ecdysozoa</taxon>
        <taxon>Arthropoda</taxon>
        <taxon>Hexapoda</taxon>
        <taxon>Insecta</taxon>
        <taxon>Pterygota</taxon>
        <taxon>Neoptera</taxon>
        <taxon>Paraneoptera</taxon>
        <taxon>Hemiptera</taxon>
        <taxon>Heteroptera</taxon>
        <taxon>Panheteroptera</taxon>
        <taxon>Cimicomorpha</taxon>
        <taxon>Cimicidae</taxon>
        <taxon>Cimex</taxon>
    </lineage>
</organism>
<dbReference type="SUPFAM" id="SSF54001">
    <property type="entry name" value="Cysteine proteinases"/>
    <property type="match status" value="1"/>
</dbReference>
<protein>
    <recommendedName>
        <fullName evidence="4">Peptidase C1A papain C-terminal domain-containing protein</fullName>
    </recommendedName>
</protein>
<sequence>MITSLLLVLTFAPVGASSRHLERDEKSDEPIIARKISLHDEEVKKGGSYNLLSDLSRSNKIMKVGEKISDESILRRRLRPRISIPKELDWRKRGFVTPSWNQKNCSACYAFSVAASIQAQMFIKRGKYEPLSKQQIVDCSYNNGNLGCNGGTFLNTLLYVQRHGLMTEKDYPYDGNQSACRFESNKVSAKIKFWNVLPAGDEDGLKTALANYGPIPVAINSRPETFKLYEKGIYDDPECTGHSMNHAVLLVGYTEDAWIIKNWWSDEWGESGYMYLKRGKNMCGISNYAVYVKA</sequence>
<name>A0A8I6SUN1_CIMLE</name>
<dbReference type="EnsemblMetazoa" id="XM_024228673.1">
    <property type="protein sequence ID" value="XP_024084441.1"/>
    <property type="gene ID" value="LOC106661277"/>
</dbReference>
<accession>A0A8I6SUN1</accession>
<keyword evidence="6" id="KW-1185">Reference proteome</keyword>
<dbReference type="CDD" id="cd02248">
    <property type="entry name" value="Peptidase_C1A"/>
    <property type="match status" value="1"/>
</dbReference>
<dbReference type="Gene3D" id="3.90.70.10">
    <property type="entry name" value="Cysteine proteinases"/>
    <property type="match status" value="1"/>
</dbReference>
<feature type="chain" id="PRO_5035152925" description="Peptidase C1A papain C-terminal domain-containing protein" evidence="3">
    <location>
        <begin position="17"/>
        <end position="294"/>
    </location>
</feature>
<dbReference type="AlphaFoldDB" id="A0A8I6SUN1"/>
<dbReference type="RefSeq" id="XP_024084441.1">
    <property type="nucleotide sequence ID" value="XM_024228673.1"/>
</dbReference>
<reference evidence="5" key="1">
    <citation type="submission" date="2022-01" db="UniProtKB">
        <authorList>
            <consortium name="EnsemblMetazoa"/>
        </authorList>
    </citation>
    <scope>IDENTIFICATION</scope>
</reference>
<evidence type="ECO:0000313" key="5">
    <source>
        <dbReference type="EnsemblMetazoa" id="XP_024084441.1"/>
    </source>
</evidence>
<dbReference type="Pfam" id="PF00112">
    <property type="entry name" value="Peptidase_C1"/>
    <property type="match status" value="1"/>
</dbReference>
<feature type="signal peptide" evidence="3">
    <location>
        <begin position="1"/>
        <end position="16"/>
    </location>
</feature>
<dbReference type="GO" id="GO:0008234">
    <property type="term" value="F:cysteine-type peptidase activity"/>
    <property type="evidence" value="ECO:0007669"/>
    <property type="project" value="InterPro"/>
</dbReference>
<dbReference type="GeneID" id="106661277"/>
<evidence type="ECO:0000259" key="4">
    <source>
        <dbReference type="SMART" id="SM00645"/>
    </source>
</evidence>
<evidence type="ECO:0000256" key="2">
    <source>
        <dbReference type="ARBA" id="ARBA00023157"/>
    </source>
</evidence>